<dbReference type="PANTHER" id="PTHR46481:SF10">
    <property type="entry name" value="ZINC FINGER BED DOMAIN-CONTAINING PROTEIN 39"/>
    <property type="match status" value="1"/>
</dbReference>
<evidence type="ECO:0000313" key="11">
    <source>
        <dbReference type="Proteomes" id="UP000076858"/>
    </source>
</evidence>
<evidence type="ECO:0000256" key="1">
    <source>
        <dbReference type="ARBA" id="ARBA00004123"/>
    </source>
</evidence>
<dbReference type="Proteomes" id="UP000076858">
    <property type="component" value="Unassembled WGS sequence"/>
</dbReference>
<evidence type="ECO:0000256" key="8">
    <source>
        <dbReference type="PROSITE-ProRule" id="PRU00027"/>
    </source>
</evidence>
<keyword evidence="5" id="KW-0805">Transcription regulation</keyword>
<dbReference type="InterPro" id="IPR052035">
    <property type="entry name" value="ZnF_BED_domain_contain"/>
</dbReference>
<dbReference type="GO" id="GO:0009791">
    <property type="term" value="P:post-embryonic development"/>
    <property type="evidence" value="ECO:0007669"/>
    <property type="project" value="UniProtKB-ARBA"/>
</dbReference>
<dbReference type="GO" id="GO:0008270">
    <property type="term" value="F:zinc ion binding"/>
    <property type="evidence" value="ECO:0007669"/>
    <property type="project" value="UniProtKB-KW"/>
</dbReference>
<dbReference type="STRING" id="35525.A0A164JQ32"/>
<keyword evidence="3 8" id="KW-0863">Zinc-finger</keyword>
<evidence type="ECO:0000256" key="5">
    <source>
        <dbReference type="ARBA" id="ARBA00023015"/>
    </source>
</evidence>
<protein>
    <recommendedName>
        <fullName evidence="9">BED-type domain-containing protein</fullName>
    </recommendedName>
</protein>
<dbReference type="SUPFAM" id="SSF57667">
    <property type="entry name" value="beta-beta-alpha zinc fingers"/>
    <property type="match status" value="1"/>
</dbReference>
<keyword evidence="6" id="KW-0804">Transcription</keyword>
<evidence type="ECO:0000256" key="4">
    <source>
        <dbReference type="ARBA" id="ARBA00022833"/>
    </source>
</evidence>
<dbReference type="OrthoDB" id="6369394at2759"/>
<proteinExistence type="predicted"/>
<dbReference type="EMBL" id="LRGB01004121">
    <property type="protein sequence ID" value="KZS02545.1"/>
    <property type="molecule type" value="Genomic_DNA"/>
</dbReference>
<dbReference type="SMART" id="SM00614">
    <property type="entry name" value="ZnF_BED"/>
    <property type="match status" value="1"/>
</dbReference>
<dbReference type="PROSITE" id="PS50808">
    <property type="entry name" value="ZF_BED"/>
    <property type="match status" value="1"/>
</dbReference>
<accession>A0A164JQ32</accession>
<dbReference type="SUPFAM" id="SSF53098">
    <property type="entry name" value="Ribonuclease H-like"/>
    <property type="match status" value="1"/>
</dbReference>
<dbReference type="AlphaFoldDB" id="A0A164JQ32"/>
<feature type="domain" description="BED-type" evidence="9">
    <location>
        <begin position="4"/>
        <end position="61"/>
    </location>
</feature>
<keyword evidence="11" id="KW-1185">Reference proteome</keyword>
<sequence length="354" mass="40317">MPKRKTSAVWDYFEDIKVDDRRVWRCVLCKETRDFKGNTSNLWSHLANSKDDQHIEAHHSIKDKCQPPRKITKKTDNRPARLLDIDTDVENENSEIAEDGVMLPAFASTSAASISCETYELGHMPYSISSLKLKGFFLALGLYISRAMQPLSLVEEKNFREFVLHIDPRLTIPCRNTMTHTILPNLYREAKAKLVKELEGIKQVALTTDCWTSINNEGYMTVTVHYLSDKLKMVSRVLNTIMIEESHTAVNLAKELRKIVTEWNLMNKISAVVTDNAANIVKAVSDINNWRHVPCFAHTLSLAVKDAVLKNKDFKTILTNCRDIVTYFHQSNLATIKLHALSTGEKSKLQQDVS</sequence>
<evidence type="ECO:0000256" key="7">
    <source>
        <dbReference type="ARBA" id="ARBA00023242"/>
    </source>
</evidence>
<dbReference type="PANTHER" id="PTHR46481">
    <property type="entry name" value="ZINC FINGER BED DOMAIN-CONTAINING PROTEIN 4"/>
    <property type="match status" value="1"/>
</dbReference>
<dbReference type="SUPFAM" id="SSF140996">
    <property type="entry name" value="Hermes dimerisation domain"/>
    <property type="match status" value="1"/>
</dbReference>
<keyword evidence="2" id="KW-0479">Metal-binding</keyword>
<dbReference type="InterPro" id="IPR012337">
    <property type="entry name" value="RNaseH-like_sf"/>
</dbReference>
<gene>
    <name evidence="10" type="ORF">APZ42_000377</name>
</gene>
<evidence type="ECO:0000256" key="6">
    <source>
        <dbReference type="ARBA" id="ARBA00023163"/>
    </source>
</evidence>
<reference evidence="10 11" key="1">
    <citation type="submission" date="2016-03" db="EMBL/GenBank/DDBJ databases">
        <title>EvidentialGene: Evidence-directed Construction of Genes on Genomes.</title>
        <authorList>
            <person name="Gilbert D.G."/>
            <person name="Choi J.-H."/>
            <person name="Mockaitis K."/>
            <person name="Colbourne J."/>
            <person name="Pfrender M."/>
        </authorList>
    </citation>
    <scope>NUCLEOTIDE SEQUENCE [LARGE SCALE GENOMIC DNA]</scope>
    <source>
        <strain evidence="10 11">Xinb3</strain>
        <tissue evidence="10">Complete organism</tissue>
    </source>
</reference>
<dbReference type="Pfam" id="PF02892">
    <property type="entry name" value="zf-BED"/>
    <property type="match status" value="1"/>
</dbReference>
<name>A0A164JQ32_9CRUS</name>
<evidence type="ECO:0000256" key="2">
    <source>
        <dbReference type="ARBA" id="ARBA00022723"/>
    </source>
</evidence>
<organism evidence="10 11">
    <name type="scientific">Daphnia magna</name>
    <dbReference type="NCBI Taxonomy" id="35525"/>
    <lineage>
        <taxon>Eukaryota</taxon>
        <taxon>Metazoa</taxon>
        <taxon>Ecdysozoa</taxon>
        <taxon>Arthropoda</taxon>
        <taxon>Crustacea</taxon>
        <taxon>Branchiopoda</taxon>
        <taxon>Diplostraca</taxon>
        <taxon>Cladocera</taxon>
        <taxon>Anomopoda</taxon>
        <taxon>Daphniidae</taxon>
        <taxon>Daphnia</taxon>
    </lineage>
</organism>
<keyword evidence="4" id="KW-0862">Zinc</keyword>
<evidence type="ECO:0000256" key="3">
    <source>
        <dbReference type="ARBA" id="ARBA00022771"/>
    </source>
</evidence>
<evidence type="ECO:0000259" key="9">
    <source>
        <dbReference type="PROSITE" id="PS50808"/>
    </source>
</evidence>
<comment type="subcellular location">
    <subcellularLocation>
        <location evidence="1">Nucleus</location>
    </subcellularLocation>
</comment>
<comment type="caution">
    <text evidence="10">The sequence shown here is derived from an EMBL/GenBank/DDBJ whole genome shotgun (WGS) entry which is preliminary data.</text>
</comment>
<keyword evidence="7" id="KW-0539">Nucleus</keyword>
<feature type="non-terminal residue" evidence="10">
    <location>
        <position position="354"/>
    </location>
</feature>
<dbReference type="InterPro" id="IPR036236">
    <property type="entry name" value="Znf_C2H2_sf"/>
</dbReference>
<dbReference type="GO" id="GO:0003677">
    <property type="term" value="F:DNA binding"/>
    <property type="evidence" value="ECO:0007669"/>
    <property type="project" value="InterPro"/>
</dbReference>
<dbReference type="GO" id="GO:0005634">
    <property type="term" value="C:nucleus"/>
    <property type="evidence" value="ECO:0007669"/>
    <property type="project" value="UniProtKB-SubCell"/>
</dbReference>
<dbReference type="InterPro" id="IPR003656">
    <property type="entry name" value="Znf_BED"/>
</dbReference>
<evidence type="ECO:0000313" key="10">
    <source>
        <dbReference type="EMBL" id="KZS02545.1"/>
    </source>
</evidence>